<keyword evidence="2" id="KW-0732">Signal</keyword>
<evidence type="ECO:0000256" key="2">
    <source>
        <dbReference type="SAM" id="SignalP"/>
    </source>
</evidence>
<keyword evidence="1" id="KW-1015">Disulfide bond</keyword>
<evidence type="ECO:0000256" key="1">
    <source>
        <dbReference type="ARBA" id="ARBA00023157"/>
    </source>
</evidence>
<proteinExistence type="predicted"/>
<dbReference type="SUPFAM" id="SSF56436">
    <property type="entry name" value="C-type lectin-like"/>
    <property type="match status" value="1"/>
</dbReference>
<dbReference type="EMBL" id="CADEPI010000299">
    <property type="protein sequence ID" value="CAB3383173.1"/>
    <property type="molecule type" value="Genomic_DNA"/>
</dbReference>
<name>A0A8S1DHN3_9INSE</name>
<feature type="domain" description="C-type lectin" evidence="3">
    <location>
        <begin position="27"/>
        <end position="146"/>
    </location>
</feature>
<dbReference type="InterPro" id="IPR016187">
    <property type="entry name" value="CTDL_fold"/>
</dbReference>
<dbReference type="OrthoDB" id="7773875at2759"/>
<sequence>MLTSQSRMFLLSLLCLYSAVNGAYYIIDGTSYYLEENIKVPWDEALSDCQNRSMTLVSFETRREFEKVVQFLYYSVHDLLWIWTGGHRTANTSSWNWDAGSSITEFHWAEFQPNLPQDEDACINFCGLYKAWDDDECLLQLSYMCEEVHENEVPVI</sequence>
<gene>
    <name evidence="4" type="ORF">CLODIP_2_CD11898</name>
</gene>
<dbReference type="Proteomes" id="UP000494165">
    <property type="component" value="Unassembled WGS sequence"/>
</dbReference>
<protein>
    <recommendedName>
        <fullName evidence="3">C-type lectin domain-containing protein</fullName>
    </recommendedName>
</protein>
<organism evidence="4 5">
    <name type="scientific">Cloeon dipterum</name>
    <dbReference type="NCBI Taxonomy" id="197152"/>
    <lineage>
        <taxon>Eukaryota</taxon>
        <taxon>Metazoa</taxon>
        <taxon>Ecdysozoa</taxon>
        <taxon>Arthropoda</taxon>
        <taxon>Hexapoda</taxon>
        <taxon>Insecta</taxon>
        <taxon>Pterygota</taxon>
        <taxon>Palaeoptera</taxon>
        <taxon>Ephemeroptera</taxon>
        <taxon>Pisciforma</taxon>
        <taxon>Baetidae</taxon>
        <taxon>Cloeon</taxon>
    </lineage>
</organism>
<evidence type="ECO:0000313" key="4">
    <source>
        <dbReference type="EMBL" id="CAB3383173.1"/>
    </source>
</evidence>
<dbReference type="InterPro" id="IPR050111">
    <property type="entry name" value="C-type_lectin/snaclec_domain"/>
</dbReference>
<dbReference type="CDD" id="cd00037">
    <property type="entry name" value="CLECT"/>
    <property type="match status" value="1"/>
</dbReference>
<accession>A0A8S1DHN3</accession>
<dbReference type="AlphaFoldDB" id="A0A8S1DHN3"/>
<dbReference type="InterPro" id="IPR018378">
    <property type="entry name" value="C-type_lectin_CS"/>
</dbReference>
<dbReference type="PANTHER" id="PTHR22803">
    <property type="entry name" value="MANNOSE, PHOSPHOLIPASE, LECTIN RECEPTOR RELATED"/>
    <property type="match status" value="1"/>
</dbReference>
<dbReference type="InterPro" id="IPR016186">
    <property type="entry name" value="C-type_lectin-like/link_sf"/>
</dbReference>
<evidence type="ECO:0000313" key="5">
    <source>
        <dbReference type="Proteomes" id="UP000494165"/>
    </source>
</evidence>
<dbReference type="PROSITE" id="PS00615">
    <property type="entry name" value="C_TYPE_LECTIN_1"/>
    <property type="match status" value="1"/>
</dbReference>
<dbReference type="SMART" id="SM00034">
    <property type="entry name" value="CLECT"/>
    <property type="match status" value="1"/>
</dbReference>
<evidence type="ECO:0000259" key="3">
    <source>
        <dbReference type="PROSITE" id="PS50041"/>
    </source>
</evidence>
<dbReference type="PROSITE" id="PS50041">
    <property type="entry name" value="C_TYPE_LECTIN_2"/>
    <property type="match status" value="1"/>
</dbReference>
<keyword evidence="5" id="KW-1185">Reference proteome</keyword>
<feature type="signal peptide" evidence="2">
    <location>
        <begin position="1"/>
        <end position="22"/>
    </location>
</feature>
<feature type="chain" id="PRO_5035809494" description="C-type lectin domain-containing protein" evidence="2">
    <location>
        <begin position="23"/>
        <end position="156"/>
    </location>
</feature>
<comment type="caution">
    <text evidence="4">The sequence shown here is derived from an EMBL/GenBank/DDBJ whole genome shotgun (WGS) entry which is preliminary data.</text>
</comment>
<reference evidence="4 5" key="1">
    <citation type="submission" date="2020-04" db="EMBL/GenBank/DDBJ databases">
        <authorList>
            <person name="Alioto T."/>
            <person name="Alioto T."/>
            <person name="Gomez Garrido J."/>
        </authorList>
    </citation>
    <scope>NUCLEOTIDE SEQUENCE [LARGE SCALE GENOMIC DNA]</scope>
</reference>
<dbReference type="Gene3D" id="3.10.100.10">
    <property type="entry name" value="Mannose-Binding Protein A, subunit A"/>
    <property type="match status" value="1"/>
</dbReference>
<dbReference type="Pfam" id="PF00059">
    <property type="entry name" value="Lectin_C"/>
    <property type="match status" value="1"/>
</dbReference>
<dbReference type="InterPro" id="IPR001304">
    <property type="entry name" value="C-type_lectin-like"/>
</dbReference>